<comment type="catalytic activity">
    <reaction evidence="1 8">
        <text>[phosphatase 2A protein]-C-terminal L-leucine + S-adenosyl-L-methionine = [phosphatase 2A protein]-C-terminal L-leucine methyl ester + S-adenosyl-L-homocysteine</text>
        <dbReference type="Rhea" id="RHEA:48544"/>
        <dbReference type="Rhea" id="RHEA-COMP:12134"/>
        <dbReference type="Rhea" id="RHEA-COMP:12135"/>
        <dbReference type="ChEBI" id="CHEBI:57856"/>
        <dbReference type="ChEBI" id="CHEBI:59789"/>
        <dbReference type="ChEBI" id="CHEBI:90516"/>
        <dbReference type="ChEBI" id="CHEBI:90517"/>
        <dbReference type="EC" id="2.1.1.233"/>
    </reaction>
</comment>
<evidence type="ECO:0000313" key="11">
    <source>
        <dbReference type="EMBL" id="KAF2436253.1"/>
    </source>
</evidence>
<evidence type="ECO:0000256" key="7">
    <source>
        <dbReference type="ARBA" id="ARBA00022691"/>
    </source>
</evidence>
<evidence type="ECO:0000313" key="12">
    <source>
        <dbReference type="Proteomes" id="UP000800235"/>
    </source>
</evidence>
<reference evidence="11" key="1">
    <citation type="journal article" date="2020" name="Stud. Mycol.">
        <title>101 Dothideomycetes genomes: a test case for predicting lifestyles and emergence of pathogens.</title>
        <authorList>
            <person name="Haridas S."/>
            <person name="Albert R."/>
            <person name="Binder M."/>
            <person name="Bloem J."/>
            <person name="Labutti K."/>
            <person name="Salamov A."/>
            <person name="Andreopoulos B."/>
            <person name="Baker S."/>
            <person name="Barry K."/>
            <person name="Bills G."/>
            <person name="Bluhm B."/>
            <person name="Cannon C."/>
            <person name="Castanera R."/>
            <person name="Culley D."/>
            <person name="Daum C."/>
            <person name="Ezra D."/>
            <person name="Gonzalez J."/>
            <person name="Henrissat B."/>
            <person name="Kuo A."/>
            <person name="Liang C."/>
            <person name="Lipzen A."/>
            <person name="Lutzoni F."/>
            <person name="Magnuson J."/>
            <person name="Mondo S."/>
            <person name="Nolan M."/>
            <person name="Ohm R."/>
            <person name="Pangilinan J."/>
            <person name="Park H.-J."/>
            <person name="Ramirez L."/>
            <person name="Alfaro M."/>
            <person name="Sun H."/>
            <person name="Tritt A."/>
            <person name="Yoshinaga Y."/>
            <person name="Zwiers L.-H."/>
            <person name="Turgeon B."/>
            <person name="Goodwin S."/>
            <person name="Spatafora J."/>
            <person name="Crous P."/>
            <person name="Grigoriev I."/>
        </authorList>
    </citation>
    <scope>NUCLEOTIDE SEQUENCE</scope>
    <source>
        <strain evidence="11">CBS 130266</strain>
    </source>
</reference>
<feature type="binding site" evidence="9">
    <location>
        <begin position="201"/>
        <end position="202"/>
    </location>
    <ligand>
        <name>S-adenosyl-L-methionine</name>
        <dbReference type="ChEBI" id="CHEBI:59789"/>
    </ligand>
</feature>
<protein>
    <recommendedName>
        <fullName evidence="4 8">Leucine carboxyl methyltransferase 1</fullName>
        <ecNumber evidence="3 8">2.1.1.233</ecNumber>
    </recommendedName>
</protein>
<dbReference type="AlphaFoldDB" id="A0A9P4U4P1"/>
<comment type="caution">
    <text evidence="11">The sequence shown here is derived from an EMBL/GenBank/DDBJ whole genome shotgun (WGS) entry which is preliminary data.</text>
</comment>
<name>A0A9P4U4P1_9PEZI</name>
<gene>
    <name evidence="11" type="ORF">EJ08DRAFT_579227</name>
</gene>
<evidence type="ECO:0000256" key="2">
    <source>
        <dbReference type="ARBA" id="ARBA00010703"/>
    </source>
</evidence>
<dbReference type="GO" id="GO:0018423">
    <property type="term" value="F:protein C-terminal leucine carboxyl O-methyltransferase activity"/>
    <property type="evidence" value="ECO:0007669"/>
    <property type="project" value="UniProtKB-EC"/>
</dbReference>
<evidence type="ECO:0000256" key="4">
    <source>
        <dbReference type="ARBA" id="ARBA00017497"/>
    </source>
</evidence>
<dbReference type="EMBL" id="MU007011">
    <property type="protein sequence ID" value="KAF2436253.1"/>
    <property type="molecule type" value="Genomic_DNA"/>
</dbReference>
<keyword evidence="5 8" id="KW-0489">Methyltransferase</keyword>
<feature type="binding site" evidence="9">
    <location>
        <position position="125"/>
    </location>
    <ligand>
        <name>S-adenosyl-L-methionine</name>
        <dbReference type="ChEBI" id="CHEBI:59789"/>
    </ligand>
</feature>
<dbReference type="OrthoDB" id="203237at2759"/>
<dbReference type="PANTHER" id="PTHR13600">
    <property type="entry name" value="LEUCINE CARBOXYL METHYLTRANSFERASE"/>
    <property type="match status" value="1"/>
</dbReference>
<evidence type="ECO:0000256" key="8">
    <source>
        <dbReference type="PIRNR" id="PIRNR016305"/>
    </source>
</evidence>
<keyword evidence="7 8" id="KW-0949">S-adenosyl-L-methionine</keyword>
<organism evidence="11 12">
    <name type="scientific">Tothia fuscella</name>
    <dbReference type="NCBI Taxonomy" id="1048955"/>
    <lineage>
        <taxon>Eukaryota</taxon>
        <taxon>Fungi</taxon>
        <taxon>Dikarya</taxon>
        <taxon>Ascomycota</taxon>
        <taxon>Pezizomycotina</taxon>
        <taxon>Dothideomycetes</taxon>
        <taxon>Pleosporomycetidae</taxon>
        <taxon>Venturiales</taxon>
        <taxon>Cylindrosympodiaceae</taxon>
        <taxon>Tothia</taxon>
    </lineage>
</organism>
<dbReference type="EC" id="2.1.1.233" evidence="3 8"/>
<feature type="binding site" evidence="9">
    <location>
        <position position="228"/>
    </location>
    <ligand>
        <name>S-adenosyl-L-methionine</name>
        <dbReference type="ChEBI" id="CHEBI:59789"/>
    </ligand>
</feature>
<feature type="compositionally biased region" description="Basic and acidic residues" evidence="10">
    <location>
        <begin position="36"/>
        <end position="51"/>
    </location>
</feature>
<dbReference type="InterPro" id="IPR007213">
    <property type="entry name" value="Ppm1/Ppm2/Tcmp"/>
</dbReference>
<evidence type="ECO:0000256" key="1">
    <source>
        <dbReference type="ARBA" id="ARBA00000724"/>
    </source>
</evidence>
<dbReference type="InterPro" id="IPR016651">
    <property type="entry name" value="LCMT1"/>
</dbReference>
<dbReference type="PANTHER" id="PTHR13600:SF21">
    <property type="entry name" value="LEUCINE CARBOXYL METHYLTRANSFERASE 1"/>
    <property type="match status" value="1"/>
</dbReference>
<dbReference type="Pfam" id="PF04072">
    <property type="entry name" value="LCM"/>
    <property type="match status" value="1"/>
</dbReference>
<dbReference type="Proteomes" id="UP000800235">
    <property type="component" value="Unassembled WGS sequence"/>
</dbReference>
<feature type="binding site" evidence="9">
    <location>
        <position position="99"/>
    </location>
    <ligand>
        <name>S-adenosyl-L-methionine</name>
        <dbReference type="ChEBI" id="CHEBI:59789"/>
    </ligand>
</feature>
<evidence type="ECO:0000256" key="6">
    <source>
        <dbReference type="ARBA" id="ARBA00022679"/>
    </source>
</evidence>
<keyword evidence="6 8" id="KW-0808">Transferase</keyword>
<comment type="function">
    <text evidence="8">Methylates the carboxyl group of the C-terminal leucine residue of protein phosphatase 2A catalytic subunits to form alpha-leucine ester residues.</text>
</comment>
<dbReference type="InterPro" id="IPR029063">
    <property type="entry name" value="SAM-dependent_MTases_sf"/>
</dbReference>
<dbReference type="Gene3D" id="3.40.50.150">
    <property type="entry name" value="Vaccinia Virus protein VP39"/>
    <property type="match status" value="1"/>
</dbReference>
<dbReference type="SUPFAM" id="SSF53335">
    <property type="entry name" value="S-adenosyl-L-methionine-dependent methyltransferases"/>
    <property type="match status" value="1"/>
</dbReference>
<sequence length="384" mass="42698">MAEQRQAAQIPNLLSLRGSRTSRGRGRGHGSPNLRSPEESREVTESVKDKIVQQTDQDASDSRMSAVSLGYLEDDFAAAFSNGPVNRRYPIINRGTYARTTAIDRLVDKFLSTYPKEPKQIISLGAGSDTRYFRLVTSHPDIQLLYHELDFADNTRSKINTIKNSPLLLKTISSHTDVDSIQISADGTTLTSPTYNIHALDLRDLAKDENIPNLPNLSKTTPTLLLSECCLIYLPPSSTIFILRTLTQTLLPQPTPLSLILYEPINPHDAFGQVMIQNLLQRGIHLQTLHAYSSLSLQKQRLKDAGFTGGQEAADVDFIYERWIGKGERDRVGRCEFLDEIEEWRLLARHYCVAWGWRDGVGGEGGVFGKAWGDVEGQDDGGGG</sequence>
<evidence type="ECO:0000256" key="9">
    <source>
        <dbReference type="PIRSR" id="PIRSR016305-1"/>
    </source>
</evidence>
<evidence type="ECO:0000256" key="5">
    <source>
        <dbReference type="ARBA" id="ARBA00022603"/>
    </source>
</evidence>
<evidence type="ECO:0000256" key="3">
    <source>
        <dbReference type="ARBA" id="ARBA00012834"/>
    </source>
</evidence>
<accession>A0A9P4U4P1</accession>
<keyword evidence="12" id="KW-1185">Reference proteome</keyword>
<proteinExistence type="inferred from homology"/>
<feature type="region of interest" description="Disordered" evidence="10">
    <location>
        <begin position="1"/>
        <end position="60"/>
    </location>
</feature>
<dbReference type="PIRSF" id="PIRSF016305">
    <property type="entry name" value="LCM_mtfrase"/>
    <property type="match status" value="1"/>
</dbReference>
<dbReference type="GO" id="GO:0032259">
    <property type="term" value="P:methylation"/>
    <property type="evidence" value="ECO:0007669"/>
    <property type="project" value="UniProtKB-KW"/>
</dbReference>
<evidence type="ECO:0000256" key="10">
    <source>
        <dbReference type="SAM" id="MobiDB-lite"/>
    </source>
</evidence>
<comment type="similarity">
    <text evidence="2 8">Belongs to the methyltransferase superfamily. LCMT family.</text>
</comment>